<evidence type="ECO:0000313" key="4">
    <source>
        <dbReference type="Proteomes" id="UP001230268"/>
    </source>
</evidence>
<feature type="signal peptide" evidence="2">
    <location>
        <begin position="1"/>
        <end position="18"/>
    </location>
</feature>
<dbReference type="PANTHER" id="PTHR11102:SF147">
    <property type="entry name" value="SEL1L ADAPTOR SUBUNIT OF ERAD E3 UBIQUITIN LIGASE"/>
    <property type="match status" value="1"/>
</dbReference>
<keyword evidence="2" id="KW-0732">Signal</keyword>
<sequence>MMAVFLLIWLHLAAIALGTGVKGENADRDERYYKLQDAILIRYGGKKDEKDIPLALQLFEELLDGPEDQITVQCWVEIGKIHLFWAKRKLFWKYRDYRKAYKNFQLASNHGSGEADFYISFMYILDIPSFKKRNHQMAINYLRNAVTRNYAPAVMAVAYRNLYGIGIKRNLSRAIELYKIALKDTSKQLEVLTYLSPLEELQLSAKSLEPFRTPSAKKTLEQKKMRDDALKYWREKAKEGDGLAMYEVCKLLEDEPDSSDELASLYEKASQQGVVAATRDMGLCYMNGIGVPRNGKKAVEYLQKAVDYGDREAATHLGYLYYTGMGRTKDSNEIKKDYDKALTYLSMAAAYEIPEAMYLVGEIFSTKGKAASAAQEEELMKSAFRMYRMAGDYGFIQALLKEAEMLEHGIGTEKNLLQAALNYKQVVEAPFTVNTITDSFFAYIDSDYAGCYLYNILGSFTGIQVAQYNLGVLHLERRGLNVVDNSRQLVIISLKRCLMQGSVLAHYLMGRLAEEGGREGLATEMYKKGFEDGDLECLEPLAYLFSKTRENRYKALRLLQHKAYRMSLDQNEKGLFENIADQVNKLKTWCYIHILQKANELDP</sequence>
<dbReference type="GO" id="GO:0036503">
    <property type="term" value="P:ERAD pathway"/>
    <property type="evidence" value="ECO:0007669"/>
    <property type="project" value="TreeGrafter"/>
</dbReference>
<dbReference type="InterPro" id="IPR011990">
    <property type="entry name" value="TPR-like_helical_dom_sf"/>
</dbReference>
<dbReference type="InterPro" id="IPR006597">
    <property type="entry name" value="Sel1-like"/>
</dbReference>
<evidence type="ECO:0000313" key="3">
    <source>
        <dbReference type="EMBL" id="KAK1444428.1"/>
    </source>
</evidence>
<name>A0AAD8PFE0_BABGI</name>
<protein>
    <submittedName>
        <fullName evidence="3">SEL-1 domain containing protein</fullName>
    </submittedName>
</protein>
<organism evidence="3 4">
    <name type="scientific">Babesia gibsoni</name>
    <dbReference type="NCBI Taxonomy" id="33632"/>
    <lineage>
        <taxon>Eukaryota</taxon>
        <taxon>Sar</taxon>
        <taxon>Alveolata</taxon>
        <taxon>Apicomplexa</taxon>
        <taxon>Aconoidasida</taxon>
        <taxon>Piroplasmida</taxon>
        <taxon>Babesiidae</taxon>
        <taxon>Babesia</taxon>
    </lineage>
</organism>
<evidence type="ECO:0000256" key="2">
    <source>
        <dbReference type="SAM" id="SignalP"/>
    </source>
</evidence>
<keyword evidence="4" id="KW-1185">Reference proteome</keyword>
<dbReference type="PANTHER" id="PTHR11102">
    <property type="entry name" value="SEL-1-LIKE PROTEIN"/>
    <property type="match status" value="1"/>
</dbReference>
<dbReference type="InterPro" id="IPR050767">
    <property type="entry name" value="Sel1_AlgK"/>
</dbReference>
<comment type="caution">
    <text evidence="3">The sequence shown here is derived from an EMBL/GenBank/DDBJ whole genome shotgun (WGS) entry which is preliminary data.</text>
</comment>
<evidence type="ECO:0000256" key="1">
    <source>
        <dbReference type="ARBA" id="ARBA00038101"/>
    </source>
</evidence>
<accession>A0AAD8PFE0</accession>
<dbReference type="AlphaFoldDB" id="A0AAD8PFE0"/>
<feature type="chain" id="PRO_5042029521" evidence="2">
    <location>
        <begin position="19"/>
        <end position="603"/>
    </location>
</feature>
<dbReference type="SUPFAM" id="SSF81901">
    <property type="entry name" value="HCP-like"/>
    <property type="match status" value="3"/>
</dbReference>
<reference evidence="3" key="1">
    <citation type="submission" date="2023-08" db="EMBL/GenBank/DDBJ databases">
        <title>Draft sequence of the Babesia gibsoni genome.</title>
        <authorList>
            <person name="Yamagishi J.Y."/>
            <person name="Xuan X.X."/>
        </authorList>
    </citation>
    <scope>NUCLEOTIDE SEQUENCE</scope>
    <source>
        <strain evidence="3">Azabu</strain>
    </source>
</reference>
<dbReference type="Pfam" id="PF08238">
    <property type="entry name" value="Sel1"/>
    <property type="match status" value="6"/>
</dbReference>
<dbReference type="EMBL" id="JAVEPI010000001">
    <property type="protein sequence ID" value="KAK1444428.1"/>
    <property type="molecule type" value="Genomic_DNA"/>
</dbReference>
<dbReference type="Gene3D" id="1.25.40.10">
    <property type="entry name" value="Tetratricopeptide repeat domain"/>
    <property type="match status" value="3"/>
</dbReference>
<comment type="similarity">
    <text evidence="1">Belongs to the sel-1 family.</text>
</comment>
<dbReference type="Proteomes" id="UP001230268">
    <property type="component" value="Unassembled WGS sequence"/>
</dbReference>
<dbReference type="SMART" id="SM00671">
    <property type="entry name" value="SEL1"/>
    <property type="match status" value="8"/>
</dbReference>
<dbReference type="GO" id="GO:0005789">
    <property type="term" value="C:endoplasmic reticulum membrane"/>
    <property type="evidence" value="ECO:0007669"/>
    <property type="project" value="TreeGrafter"/>
</dbReference>
<gene>
    <name evidence="3" type="ORF">BgAZ_103340</name>
</gene>
<proteinExistence type="inferred from homology"/>